<name>A0ABQ7QD83_PLUXY</name>
<dbReference type="Proteomes" id="UP000823941">
    <property type="component" value="Chromosome 16"/>
</dbReference>
<feature type="compositionally biased region" description="Polar residues" evidence="1">
    <location>
        <begin position="42"/>
        <end position="59"/>
    </location>
</feature>
<gene>
    <name evidence="2" type="ORF">JYU34_011635</name>
</gene>
<comment type="caution">
    <text evidence="2">The sequence shown here is derived from an EMBL/GenBank/DDBJ whole genome shotgun (WGS) entry which is preliminary data.</text>
</comment>
<organism evidence="2 3">
    <name type="scientific">Plutella xylostella</name>
    <name type="common">Diamondback moth</name>
    <name type="synonym">Plutella maculipennis</name>
    <dbReference type="NCBI Taxonomy" id="51655"/>
    <lineage>
        <taxon>Eukaryota</taxon>
        <taxon>Metazoa</taxon>
        <taxon>Ecdysozoa</taxon>
        <taxon>Arthropoda</taxon>
        <taxon>Hexapoda</taxon>
        <taxon>Insecta</taxon>
        <taxon>Pterygota</taxon>
        <taxon>Neoptera</taxon>
        <taxon>Endopterygota</taxon>
        <taxon>Lepidoptera</taxon>
        <taxon>Glossata</taxon>
        <taxon>Ditrysia</taxon>
        <taxon>Yponomeutoidea</taxon>
        <taxon>Plutellidae</taxon>
        <taxon>Plutella</taxon>
    </lineage>
</organism>
<feature type="compositionally biased region" description="Low complexity" evidence="1">
    <location>
        <begin position="1"/>
        <end position="13"/>
    </location>
</feature>
<proteinExistence type="predicted"/>
<evidence type="ECO:0000313" key="3">
    <source>
        <dbReference type="Proteomes" id="UP000823941"/>
    </source>
</evidence>
<evidence type="ECO:0000313" key="2">
    <source>
        <dbReference type="EMBL" id="KAG7303175.1"/>
    </source>
</evidence>
<dbReference type="EMBL" id="JAHIBW010000016">
    <property type="protein sequence ID" value="KAG7303175.1"/>
    <property type="molecule type" value="Genomic_DNA"/>
</dbReference>
<feature type="region of interest" description="Disordered" evidence="1">
    <location>
        <begin position="1"/>
        <end position="68"/>
    </location>
</feature>
<reference evidence="2 3" key="1">
    <citation type="submission" date="2021-06" db="EMBL/GenBank/DDBJ databases">
        <title>A haploid diamondback moth (Plutella xylostella L.) genome assembly resolves 31 chromosomes and identifies a diamide resistance mutation.</title>
        <authorList>
            <person name="Ward C.M."/>
            <person name="Perry K.D."/>
            <person name="Baker G."/>
            <person name="Powis K."/>
            <person name="Heckel D.G."/>
            <person name="Baxter S.W."/>
        </authorList>
    </citation>
    <scope>NUCLEOTIDE SEQUENCE [LARGE SCALE GENOMIC DNA]</scope>
    <source>
        <strain evidence="2 3">LV</strain>
        <tissue evidence="2">Single pupa</tissue>
    </source>
</reference>
<protein>
    <submittedName>
        <fullName evidence="2">Uncharacterized protein</fullName>
    </submittedName>
</protein>
<sequence>MMPSTGSARRSAAPGPPPTRQCCSVYWRPPSPRQRSPCRTSTCWTSRPPDTSSHMSTLCGSVARRSRV</sequence>
<keyword evidence="3" id="KW-1185">Reference proteome</keyword>
<accession>A0ABQ7QD83</accession>
<evidence type="ECO:0000256" key="1">
    <source>
        <dbReference type="SAM" id="MobiDB-lite"/>
    </source>
</evidence>